<gene>
    <name evidence="6" type="ORF">SBAD_LOCUS2995</name>
</gene>
<accession>A0A183IHA0</accession>
<dbReference type="OrthoDB" id="6224010at2759"/>
<dbReference type="EMBL" id="UZAM01007515">
    <property type="protein sequence ID" value="VDO99645.1"/>
    <property type="molecule type" value="Genomic_DNA"/>
</dbReference>
<dbReference type="InterPro" id="IPR035979">
    <property type="entry name" value="RBD_domain_sf"/>
</dbReference>
<evidence type="ECO:0000313" key="7">
    <source>
        <dbReference type="Proteomes" id="UP000270296"/>
    </source>
</evidence>
<protein>
    <submittedName>
        <fullName evidence="8">RRM domain-containing protein</fullName>
    </submittedName>
</protein>
<comment type="similarity">
    <text evidence="1">Belongs to the CMC family.</text>
</comment>
<dbReference type="Gene3D" id="3.30.460.10">
    <property type="entry name" value="Beta Polymerase, domain 2"/>
    <property type="match status" value="1"/>
</dbReference>
<evidence type="ECO:0000313" key="6">
    <source>
        <dbReference type="EMBL" id="VDO99645.1"/>
    </source>
</evidence>
<evidence type="ECO:0000256" key="4">
    <source>
        <dbReference type="SAM" id="MobiDB-lite"/>
    </source>
</evidence>
<dbReference type="PANTHER" id="PTHR12271:SF127">
    <property type="entry name" value="SPECKLE TARGETED PIP5K1A-REGULATED POLY(A) POLYMERASE"/>
    <property type="match status" value="1"/>
</dbReference>
<keyword evidence="7" id="KW-1185">Reference proteome</keyword>
<reference evidence="8" key="1">
    <citation type="submission" date="2016-06" db="UniProtKB">
        <authorList>
            <consortium name="WormBaseParasite"/>
        </authorList>
    </citation>
    <scope>IDENTIFICATION</scope>
</reference>
<dbReference type="InterPro" id="IPR013892">
    <property type="entry name" value="Cyt_c_biogenesis_Cmc1-like"/>
</dbReference>
<dbReference type="WBParaSite" id="SBAD_0000313901-mRNA-1">
    <property type="protein sequence ID" value="SBAD_0000313901-mRNA-1"/>
    <property type="gene ID" value="SBAD_0000313901"/>
</dbReference>
<evidence type="ECO:0000259" key="5">
    <source>
        <dbReference type="PROSITE" id="PS50102"/>
    </source>
</evidence>
<dbReference type="CDD" id="cd05402">
    <property type="entry name" value="NT_PAP_TUTase"/>
    <property type="match status" value="1"/>
</dbReference>
<dbReference type="InterPro" id="IPR012677">
    <property type="entry name" value="Nucleotide-bd_a/b_plait_sf"/>
</dbReference>
<keyword evidence="3" id="KW-0694">RNA-binding</keyword>
<dbReference type="InterPro" id="IPR000504">
    <property type="entry name" value="RRM_dom"/>
</dbReference>
<evidence type="ECO:0000256" key="3">
    <source>
        <dbReference type="PROSITE-ProRule" id="PRU00176"/>
    </source>
</evidence>
<dbReference type="Gene3D" id="1.10.1410.10">
    <property type="match status" value="1"/>
</dbReference>
<dbReference type="GO" id="GO:0031123">
    <property type="term" value="P:RNA 3'-end processing"/>
    <property type="evidence" value="ECO:0007669"/>
    <property type="project" value="TreeGrafter"/>
</dbReference>
<organism evidence="8">
    <name type="scientific">Soboliphyme baturini</name>
    <dbReference type="NCBI Taxonomy" id="241478"/>
    <lineage>
        <taxon>Eukaryota</taxon>
        <taxon>Metazoa</taxon>
        <taxon>Ecdysozoa</taxon>
        <taxon>Nematoda</taxon>
        <taxon>Enoplea</taxon>
        <taxon>Dorylaimia</taxon>
        <taxon>Dioctophymatida</taxon>
        <taxon>Dioctophymatoidea</taxon>
        <taxon>Soboliphymatidae</taxon>
        <taxon>Soboliphyme</taxon>
    </lineage>
</organism>
<dbReference type="Proteomes" id="UP000270296">
    <property type="component" value="Unassembled WGS sequence"/>
</dbReference>
<dbReference type="InterPro" id="IPR054708">
    <property type="entry name" value="MTPAP-like_central"/>
</dbReference>
<feature type="domain" description="RRM" evidence="5">
    <location>
        <begin position="149"/>
        <end position="251"/>
    </location>
</feature>
<dbReference type="GO" id="GO:0003723">
    <property type="term" value="F:RNA binding"/>
    <property type="evidence" value="ECO:0007669"/>
    <property type="project" value="UniProtKB-UniRule"/>
</dbReference>
<dbReference type="InterPro" id="IPR043519">
    <property type="entry name" value="NT_sf"/>
</dbReference>
<evidence type="ECO:0000256" key="2">
    <source>
        <dbReference type="ARBA" id="ARBA00023157"/>
    </source>
</evidence>
<dbReference type="Gene3D" id="3.30.70.330">
    <property type="match status" value="1"/>
</dbReference>
<sequence>MGMNGFKAGSQKNQDGIYRGDPEDKTLRHVERDVVIPKRVQDKVAKEKCHLEYKELSHCLKLCGIKIHHCNKLRDKLNACLLNWYYDPEFVQSCTEEYLHDRSEYRRTGHASSRLKQEIIDDARRQHLNGKRHLRAQKRKFAQVDPHLKTIFLCGFKPFSLNKNLVTEYFQNRFGPVSKVTIDSNKGTFAFVEFIDPASATAALELKKHIIDTKVKDLPAKTEDNRFPVNENADGEELYNKLDVRIRSSASFADQIDAVYDMLRLNDYANRIAVKDLIEAHITSFFVPYHISLHIYGSSTNGFGSRISDLDMTVLFSDLGEDVVSGHVQREPDYLLQIDVGALAKDAPISQNELKSLTHADAVTLLYRILKLNSRLCNPTLIITRKCPIVRFNFCQYLCQLSYNNVSAVNNTRWLHELSQVSNDWLPKLVGLARYWISKCEKVQGVKSDMDGYAIMLLMITFLKLRGLASYSVESSNDSAESASLYHWSISNENLMFFVVN</sequence>
<dbReference type="SUPFAM" id="SSF81301">
    <property type="entry name" value="Nucleotidyltransferase"/>
    <property type="match status" value="1"/>
</dbReference>
<dbReference type="SMART" id="SM00360">
    <property type="entry name" value="RRM"/>
    <property type="match status" value="1"/>
</dbReference>
<dbReference type="PROSITE" id="PS50102">
    <property type="entry name" value="RRM"/>
    <property type="match status" value="1"/>
</dbReference>
<dbReference type="Pfam" id="PF08583">
    <property type="entry name" value="Cmc1"/>
    <property type="match status" value="1"/>
</dbReference>
<dbReference type="AlphaFoldDB" id="A0A183IHA0"/>
<feature type="region of interest" description="Disordered" evidence="4">
    <location>
        <begin position="1"/>
        <end position="23"/>
    </location>
</feature>
<reference evidence="6 7" key="2">
    <citation type="submission" date="2018-11" db="EMBL/GenBank/DDBJ databases">
        <authorList>
            <consortium name="Pathogen Informatics"/>
        </authorList>
    </citation>
    <scope>NUCLEOTIDE SEQUENCE [LARGE SCALE GENOMIC DNA]</scope>
</reference>
<dbReference type="Pfam" id="PF22600">
    <property type="entry name" value="MTPAP-like_central"/>
    <property type="match status" value="1"/>
</dbReference>
<name>A0A183IHA0_9BILA</name>
<evidence type="ECO:0000313" key="8">
    <source>
        <dbReference type="WBParaSite" id="SBAD_0000313901-mRNA-1"/>
    </source>
</evidence>
<dbReference type="Pfam" id="PF00076">
    <property type="entry name" value="RRM_1"/>
    <property type="match status" value="1"/>
</dbReference>
<dbReference type="PANTHER" id="PTHR12271">
    <property type="entry name" value="POLY A POLYMERASE CID PAP -RELATED"/>
    <property type="match status" value="1"/>
</dbReference>
<proteinExistence type="inferred from homology"/>
<evidence type="ECO:0000256" key="1">
    <source>
        <dbReference type="ARBA" id="ARBA00007347"/>
    </source>
</evidence>
<keyword evidence="2" id="KW-1015">Disulfide bond</keyword>
<dbReference type="SUPFAM" id="SSF54928">
    <property type="entry name" value="RNA-binding domain, RBD"/>
    <property type="match status" value="1"/>
</dbReference>
<dbReference type="GO" id="GO:1990817">
    <property type="term" value="F:poly(A) RNA polymerase activity"/>
    <property type="evidence" value="ECO:0007669"/>
    <property type="project" value="TreeGrafter"/>
</dbReference>